<comment type="caution">
    <text evidence="2">The sequence shown here is derived from an EMBL/GenBank/DDBJ whole genome shotgun (WGS) entry which is preliminary data.</text>
</comment>
<gene>
    <name evidence="2" type="ORF">CWE10_05455</name>
</gene>
<dbReference type="EMBL" id="PIUK01000034">
    <property type="protein sequence ID" value="MBY6275659.1"/>
    <property type="molecule type" value="Genomic_DNA"/>
</dbReference>
<organism evidence="2 3">
    <name type="scientific">Symbiobacterium thermophilum</name>
    <dbReference type="NCBI Taxonomy" id="2734"/>
    <lineage>
        <taxon>Bacteria</taxon>
        <taxon>Bacillati</taxon>
        <taxon>Bacillota</taxon>
        <taxon>Clostridia</taxon>
        <taxon>Eubacteriales</taxon>
        <taxon>Symbiobacteriaceae</taxon>
        <taxon>Symbiobacterium</taxon>
    </lineage>
</organism>
<accession>A0A953LI47</accession>
<evidence type="ECO:0000313" key="3">
    <source>
        <dbReference type="Proteomes" id="UP000732377"/>
    </source>
</evidence>
<evidence type="ECO:0000313" key="2">
    <source>
        <dbReference type="EMBL" id="MBY6275659.1"/>
    </source>
</evidence>
<dbReference type="Proteomes" id="UP000732377">
    <property type="component" value="Unassembled WGS sequence"/>
</dbReference>
<feature type="region of interest" description="Disordered" evidence="1">
    <location>
        <begin position="1"/>
        <end position="36"/>
    </location>
</feature>
<proteinExistence type="predicted"/>
<dbReference type="AlphaFoldDB" id="A0A953LI47"/>
<sequence>MCPSSRPALRPARAETAGARSGPTSSAATAGRRPLDIGCSDGEYLELAGKAGERPRRRDWSGYTSSYEQLFSFEAAKLTRMLESAGFHVDDVIAPDPGDWSMSHRSQNGHILLVSAQT</sequence>
<evidence type="ECO:0008006" key="4">
    <source>
        <dbReference type="Google" id="ProtNLM"/>
    </source>
</evidence>
<dbReference type="RefSeq" id="WP_273378575.1">
    <property type="nucleotide sequence ID" value="NZ_PIUK01000034.1"/>
</dbReference>
<evidence type="ECO:0000256" key="1">
    <source>
        <dbReference type="SAM" id="MobiDB-lite"/>
    </source>
</evidence>
<name>A0A953LI47_SYMTR</name>
<protein>
    <recommendedName>
        <fullName evidence="4">Methyltransferase</fullName>
    </recommendedName>
</protein>
<reference evidence="2" key="1">
    <citation type="submission" date="2017-11" db="EMBL/GenBank/DDBJ databases">
        <title>Three new genomes from thermophilic consortium.</title>
        <authorList>
            <person name="Quaggio R."/>
            <person name="Amgarten D."/>
            <person name="Setubal J.C."/>
        </authorList>
    </citation>
    <scope>NUCLEOTIDE SEQUENCE</scope>
    <source>
        <strain evidence="2">ZCTH01-B2</strain>
    </source>
</reference>